<evidence type="ECO:0000313" key="1">
    <source>
        <dbReference type="Proteomes" id="UP000887580"/>
    </source>
</evidence>
<evidence type="ECO:0000313" key="2">
    <source>
        <dbReference type="WBParaSite" id="PS1159_v2.g6924.t1"/>
    </source>
</evidence>
<accession>A0AC35GMU2</accession>
<name>A0AC35GMU2_9BILA</name>
<dbReference type="Proteomes" id="UP000887580">
    <property type="component" value="Unplaced"/>
</dbReference>
<protein>
    <submittedName>
        <fullName evidence="2">Nuclear receptor domain-containing protein</fullName>
    </submittedName>
</protein>
<sequence>MASSKCEICSSVTKTKYRNVLCCESCKAFFRRTHFKEEGIRCPFAGKCEIETNTRKFCRACRLQKCYTVFSIKRQQVKTIKENNCDLLGQPLPTPMKTDANKK</sequence>
<proteinExistence type="predicted"/>
<reference evidence="2" key="1">
    <citation type="submission" date="2022-11" db="UniProtKB">
        <authorList>
            <consortium name="WormBaseParasite"/>
        </authorList>
    </citation>
    <scope>IDENTIFICATION</scope>
</reference>
<organism evidence="1 2">
    <name type="scientific">Panagrolaimus sp. PS1159</name>
    <dbReference type="NCBI Taxonomy" id="55785"/>
    <lineage>
        <taxon>Eukaryota</taxon>
        <taxon>Metazoa</taxon>
        <taxon>Ecdysozoa</taxon>
        <taxon>Nematoda</taxon>
        <taxon>Chromadorea</taxon>
        <taxon>Rhabditida</taxon>
        <taxon>Tylenchina</taxon>
        <taxon>Panagrolaimomorpha</taxon>
        <taxon>Panagrolaimoidea</taxon>
        <taxon>Panagrolaimidae</taxon>
        <taxon>Panagrolaimus</taxon>
    </lineage>
</organism>
<dbReference type="WBParaSite" id="PS1159_v2.g6924.t1">
    <property type="protein sequence ID" value="PS1159_v2.g6924.t1"/>
    <property type="gene ID" value="PS1159_v2.g6924"/>
</dbReference>